<dbReference type="Proteomes" id="UP001412239">
    <property type="component" value="Unassembled WGS sequence"/>
</dbReference>
<dbReference type="GO" id="GO:0005829">
    <property type="term" value="C:cytosol"/>
    <property type="evidence" value="ECO:0007669"/>
    <property type="project" value="TreeGrafter"/>
</dbReference>
<gene>
    <name evidence="10" type="ORF">GSTUAT00007298001</name>
</gene>
<dbReference type="Pfam" id="PF09764">
    <property type="entry name" value="Nt_Gln_amidase"/>
    <property type="match status" value="1"/>
</dbReference>
<dbReference type="EC" id="3.5.1.122" evidence="3 8"/>
<dbReference type="PANTHER" id="PTHR13035:SF0">
    <property type="entry name" value="PROTEIN N-TERMINAL GLUTAMINE AMIDOHYDROLASE"/>
    <property type="match status" value="1"/>
</dbReference>
<evidence type="ECO:0000256" key="5">
    <source>
        <dbReference type="ARBA" id="ARBA00022801"/>
    </source>
</evidence>
<sequence>MASGGPNGGGGSGAGAEGGGSPLGVLNREELVYTRCYCEENIYCLVRDRVPSDSRKYFTVAFVSNAMKSIKTPPLPVTWDYHVLLIHHPPSALATIYDFDTTLPFPCPFAEYYTKTLYGPAEWEEYGEMLDPVQVRAYVANRPRFFRLVGASEYLRTFASTRKHMMNPGGMEGMWLADPPVYPPITCEMGEDTLHMFLDFGASGSGGGGGWGRIVDEVAFWSEFAGEVDGIKVEEEGEEEVRVHC</sequence>
<dbReference type="InterPro" id="IPR023128">
    <property type="entry name" value="Prot_N_Gln_amidohydro_ab_roll"/>
</dbReference>
<evidence type="ECO:0000256" key="4">
    <source>
        <dbReference type="ARBA" id="ARBA00021247"/>
    </source>
</evidence>
<dbReference type="InterPro" id="IPR037132">
    <property type="entry name" value="N_Gln_amidohydro_ab_roll_sf"/>
</dbReference>
<accession>A0A292PQA0</accession>
<organism evidence="10 11">
    <name type="scientific">Tuber aestivum</name>
    <name type="common">summer truffle</name>
    <dbReference type="NCBI Taxonomy" id="59557"/>
    <lineage>
        <taxon>Eukaryota</taxon>
        <taxon>Fungi</taxon>
        <taxon>Dikarya</taxon>
        <taxon>Ascomycota</taxon>
        <taxon>Pezizomycotina</taxon>
        <taxon>Pezizomycetes</taxon>
        <taxon>Pezizales</taxon>
        <taxon>Tuberaceae</taxon>
        <taxon>Tuber</taxon>
    </lineage>
</organism>
<evidence type="ECO:0000256" key="6">
    <source>
        <dbReference type="ARBA" id="ARBA00029677"/>
    </source>
</evidence>
<evidence type="ECO:0000259" key="9">
    <source>
        <dbReference type="Pfam" id="PF09764"/>
    </source>
</evidence>
<evidence type="ECO:0000256" key="8">
    <source>
        <dbReference type="RuleBase" id="RU367082"/>
    </source>
</evidence>
<dbReference type="EMBL" id="LN891121">
    <property type="protein sequence ID" value="CUS08653.1"/>
    <property type="molecule type" value="Genomic_DNA"/>
</dbReference>
<evidence type="ECO:0000256" key="2">
    <source>
        <dbReference type="ARBA" id="ARBA00011245"/>
    </source>
</evidence>
<keyword evidence="5 8" id="KW-0378">Hydrolase</keyword>
<protein>
    <recommendedName>
        <fullName evidence="4 8">Protein N-terminal glutamine amidohydrolase</fullName>
        <ecNumber evidence="3 8">3.5.1.122</ecNumber>
    </recommendedName>
    <alternativeName>
        <fullName evidence="6 8">Protein NH2-terminal glutamine deamidase</fullName>
    </alternativeName>
</protein>
<dbReference type="InterPro" id="IPR039733">
    <property type="entry name" value="NTAQ1"/>
</dbReference>
<feature type="domain" description="Protein N-terminal glutamine amidohydrolase alpha beta roll" evidence="9">
    <location>
        <begin position="33"/>
        <end position="221"/>
    </location>
</feature>
<keyword evidence="11" id="KW-1185">Reference proteome</keyword>
<name>A0A292PQA0_9PEZI</name>
<comment type="catalytic activity">
    <reaction evidence="7 8">
        <text>N-terminal L-glutaminyl-[protein] + H2O = N-terminal L-glutamyl-[protein] + NH4(+)</text>
        <dbReference type="Rhea" id="RHEA:50680"/>
        <dbReference type="Rhea" id="RHEA-COMP:12668"/>
        <dbReference type="Rhea" id="RHEA-COMP:12777"/>
        <dbReference type="ChEBI" id="CHEBI:15377"/>
        <dbReference type="ChEBI" id="CHEBI:28938"/>
        <dbReference type="ChEBI" id="CHEBI:64721"/>
        <dbReference type="ChEBI" id="CHEBI:64722"/>
        <dbReference type="EC" id="3.5.1.122"/>
    </reaction>
</comment>
<evidence type="ECO:0000256" key="7">
    <source>
        <dbReference type="ARBA" id="ARBA00048768"/>
    </source>
</evidence>
<dbReference type="GO" id="GO:0008418">
    <property type="term" value="F:protein-N-terminal asparagine amidohydrolase activity"/>
    <property type="evidence" value="ECO:0007669"/>
    <property type="project" value="UniProtKB-UniRule"/>
</dbReference>
<dbReference type="GO" id="GO:0005634">
    <property type="term" value="C:nucleus"/>
    <property type="evidence" value="ECO:0007669"/>
    <property type="project" value="TreeGrafter"/>
</dbReference>
<comment type="similarity">
    <text evidence="1 8">Belongs to the NTAQ1 family.</text>
</comment>
<comment type="subunit">
    <text evidence="2 8">Monomer.</text>
</comment>
<dbReference type="AlphaFoldDB" id="A0A292PQA0"/>
<reference evidence="10" key="1">
    <citation type="submission" date="2015-10" db="EMBL/GenBank/DDBJ databases">
        <authorList>
            <person name="Regsiter A."/>
            <person name="william w."/>
        </authorList>
    </citation>
    <scope>NUCLEOTIDE SEQUENCE</scope>
    <source>
        <strain evidence="10">Montdore</strain>
    </source>
</reference>
<evidence type="ECO:0000256" key="1">
    <source>
        <dbReference type="ARBA" id="ARBA00008985"/>
    </source>
</evidence>
<dbReference type="Gene3D" id="3.10.620.10">
    <property type="entry name" value="Protein N-terminal glutamine amidohydrolase, alpha beta roll"/>
    <property type="match status" value="1"/>
</dbReference>
<dbReference type="GO" id="GO:0070773">
    <property type="term" value="F:protein-N-terminal glutamine amidohydrolase activity"/>
    <property type="evidence" value="ECO:0007669"/>
    <property type="project" value="UniProtKB-UniRule"/>
</dbReference>
<dbReference type="PANTHER" id="PTHR13035">
    <property type="entry name" value="PROTEIN N-TERMINAL GLUTAMINE AMIDOHYDROLASE"/>
    <property type="match status" value="1"/>
</dbReference>
<evidence type="ECO:0000313" key="10">
    <source>
        <dbReference type="EMBL" id="CUS08653.1"/>
    </source>
</evidence>
<evidence type="ECO:0000256" key="3">
    <source>
        <dbReference type="ARBA" id="ARBA00012718"/>
    </source>
</evidence>
<proteinExistence type="inferred from homology"/>
<evidence type="ECO:0000313" key="11">
    <source>
        <dbReference type="Proteomes" id="UP001412239"/>
    </source>
</evidence>
<comment type="function">
    <text evidence="8">Mediates the side-chain deamidation of N-terminal glutamine residues to glutamate, an important step in N-end rule pathway of protein degradation. Conversion of the resulting N-terminal glutamine to glutamate renders the protein susceptible to arginylation, polyubiquitination and degradation as specified by the N-end rule. Does not act on substrates with internal or C-terminal glutamine and does not act on non-glutamine residues in any position.</text>
</comment>